<protein>
    <submittedName>
        <fullName evidence="6">Nuclease</fullName>
    </submittedName>
</protein>
<dbReference type="GO" id="GO:0004519">
    <property type="term" value="F:endonuclease activity"/>
    <property type="evidence" value="ECO:0007669"/>
    <property type="project" value="UniProtKB-KW"/>
</dbReference>
<evidence type="ECO:0000256" key="3">
    <source>
        <dbReference type="ARBA" id="ARBA00022801"/>
    </source>
</evidence>
<dbReference type="Proteomes" id="UP000460949">
    <property type="component" value="Unassembled WGS sequence"/>
</dbReference>
<evidence type="ECO:0000313" key="7">
    <source>
        <dbReference type="Proteomes" id="UP000460949"/>
    </source>
</evidence>
<keyword evidence="2" id="KW-0255">Endonuclease</keyword>
<evidence type="ECO:0000313" key="6">
    <source>
        <dbReference type="EMBL" id="MYL18523.1"/>
    </source>
</evidence>
<evidence type="ECO:0000256" key="4">
    <source>
        <dbReference type="SAM" id="MobiDB-lite"/>
    </source>
</evidence>
<evidence type="ECO:0000259" key="5">
    <source>
        <dbReference type="PROSITE" id="PS50830"/>
    </source>
</evidence>
<accession>A0A845DME0</accession>
<dbReference type="PANTHER" id="PTHR12302:SF3">
    <property type="entry name" value="SERINE_THREONINE-PROTEIN KINASE 31"/>
    <property type="match status" value="1"/>
</dbReference>
<dbReference type="RefSeq" id="WP_160834982.1">
    <property type="nucleotide sequence ID" value="NZ_WMET01000001.1"/>
</dbReference>
<keyword evidence="1" id="KW-0540">Nuclease</keyword>
<keyword evidence="3" id="KW-0378">Hydrolase</keyword>
<dbReference type="PROSITE" id="PS51257">
    <property type="entry name" value="PROKAR_LIPOPROTEIN"/>
    <property type="match status" value="1"/>
</dbReference>
<evidence type="ECO:0000256" key="2">
    <source>
        <dbReference type="ARBA" id="ARBA00022759"/>
    </source>
</evidence>
<dbReference type="Gene3D" id="2.40.50.90">
    <property type="match status" value="1"/>
</dbReference>
<gene>
    <name evidence="6" type="ORF">GLW04_01400</name>
</gene>
<feature type="compositionally biased region" description="Basic and acidic residues" evidence="4">
    <location>
        <begin position="221"/>
        <end position="240"/>
    </location>
</feature>
<comment type="caution">
    <text evidence="6">The sequence shown here is derived from an EMBL/GenBank/DDBJ whole genome shotgun (WGS) entry which is preliminary data.</text>
</comment>
<name>A0A845DME0_9BACI</name>
<dbReference type="InterPro" id="IPR002071">
    <property type="entry name" value="Thermonucl_AS"/>
</dbReference>
<dbReference type="SMART" id="SM00318">
    <property type="entry name" value="SNc"/>
    <property type="match status" value="1"/>
</dbReference>
<dbReference type="PROSITE" id="PS50830">
    <property type="entry name" value="TNASE_3"/>
    <property type="match status" value="1"/>
</dbReference>
<dbReference type="PROSITE" id="PS01123">
    <property type="entry name" value="TNASE_1"/>
    <property type="match status" value="1"/>
</dbReference>
<dbReference type="InterPro" id="IPR016071">
    <property type="entry name" value="Staphylococal_nuclease_OB-fold"/>
</dbReference>
<dbReference type="EMBL" id="WMET01000001">
    <property type="protein sequence ID" value="MYL18523.1"/>
    <property type="molecule type" value="Genomic_DNA"/>
</dbReference>
<proteinExistence type="predicted"/>
<sequence length="240" mass="26849">MLDKHSWIKPLMLVVTFLFLAGCQAVETASGELETAVVTRVVDGDTLHIERNGREETVRLLLVDTPETVHPNKPVQPFGKEASQFARETLSGKEVQLEFDGPERDKYGRLLAYVWVGDTSFNERLLERGLARYAYVYDPPYTHSGALKEAEQEASDKEKGIWSLPGYVTEDGFAEGFEPEETKSSPAKRENLAGEDDKDCSDFHTQEEAQTFYENAGGPEEDPHRLDGSDQDGRVCESLS</sequence>
<dbReference type="GO" id="GO:0003676">
    <property type="term" value="F:nucleic acid binding"/>
    <property type="evidence" value="ECO:0007669"/>
    <property type="project" value="InterPro"/>
</dbReference>
<dbReference type="CDD" id="cd00175">
    <property type="entry name" value="SNc"/>
    <property type="match status" value="1"/>
</dbReference>
<dbReference type="Pfam" id="PF00565">
    <property type="entry name" value="SNase"/>
    <property type="match status" value="1"/>
</dbReference>
<dbReference type="AlphaFoldDB" id="A0A845DME0"/>
<dbReference type="PROSITE" id="PS01284">
    <property type="entry name" value="TNASE_2"/>
    <property type="match status" value="1"/>
</dbReference>
<dbReference type="InterPro" id="IPR035437">
    <property type="entry name" value="SNase_OB-fold_sf"/>
</dbReference>
<dbReference type="SUPFAM" id="SSF50199">
    <property type="entry name" value="Staphylococcal nuclease"/>
    <property type="match status" value="1"/>
</dbReference>
<feature type="domain" description="TNase-like" evidence="5">
    <location>
        <begin position="32"/>
        <end position="164"/>
    </location>
</feature>
<dbReference type="GO" id="GO:0016787">
    <property type="term" value="F:hydrolase activity"/>
    <property type="evidence" value="ECO:0007669"/>
    <property type="project" value="UniProtKB-KW"/>
</dbReference>
<feature type="region of interest" description="Disordered" evidence="4">
    <location>
        <begin position="172"/>
        <end position="240"/>
    </location>
</feature>
<reference evidence="6 7" key="1">
    <citation type="submission" date="2019-11" db="EMBL/GenBank/DDBJ databases">
        <title>Genome sequences of 17 halophilic strains isolated from different environments.</title>
        <authorList>
            <person name="Furrow R.E."/>
        </authorList>
    </citation>
    <scope>NUCLEOTIDE SEQUENCE [LARGE SCALE GENOMIC DNA]</scope>
    <source>
        <strain evidence="6 7">22511_23_Filter</strain>
    </source>
</reference>
<organism evidence="6 7">
    <name type="scientific">Halobacillus litoralis</name>
    <dbReference type="NCBI Taxonomy" id="45668"/>
    <lineage>
        <taxon>Bacteria</taxon>
        <taxon>Bacillati</taxon>
        <taxon>Bacillota</taxon>
        <taxon>Bacilli</taxon>
        <taxon>Bacillales</taxon>
        <taxon>Bacillaceae</taxon>
        <taxon>Halobacillus</taxon>
    </lineage>
</organism>
<feature type="compositionally biased region" description="Basic and acidic residues" evidence="4">
    <location>
        <begin position="180"/>
        <end position="192"/>
    </location>
</feature>
<evidence type="ECO:0000256" key="1">
    <source>
        <dbReference type="ARBA" id="ARBA00022722"/>
    </source>
</evidence>
<dbReference type="PANTHER" id="PTHR12302">
    <property type="entry name" value="EBNA2 BINDING PROTEIN P100"/>
    <property type="match status" value="1"/>
</dbReference>